<evidence type="ECO:0000259" key="6">
    <source>
        <dbReference type="Pfam" id="PF25919"/>
    </source>
</evidence>
<dbReference type="AlphaFoldDB" id="A0A9X1IHC0"/>
<dbReference type="EMBL" id="JAJAQI010000022">
    <property type="protein sequence ID" value="MCB4823085.1"/>
    <property type="molecule type" value="Genomic_DNA"/>
</dbReference>
<dbReference type="InterPro" id="IPR051909">
    <property type="entry name" value="MFP_Cation_Efflux"/>
</dbReference>
<dbReference type="Pfam" id="PF25975">
    <property type="entry name" value="CzcB_C"/>
    <property type="match status" value="1"/>
</dbReference>
<dbReference type="Pfam" id="PF25919">
    <property type="entry name" value="BSH_CusB"/>
    <property type="match status" value="1"/>
</dbReference>
<gene>
    <name evidence="9" type="ORF">LHA35_15225</name>
</gene>
<dbReference type="Gene3D" id="2.40.50.100">
    <property type="match status" value="1"/>
</dbReference>
<feature type="region of interest" description="Disordered" evidence="5">
    <location>
        <begin position="89"/>
        <end position="110"/>
    </location>
</feature>
<keyword evidence="3" id="KW-0732">Signal</keyword>
<dbReference type="PANTHER" id="PTHR30097:SF15">
    <property type="entry name" value="CATION EFFLUX SYSTEM PROTEIN CUSB"/>
    <property type="match status" value="1"/>
</dbReference>
<dbReference type="GO" id="GO:0060003">
    <property type="term" value="P:copper ion export"/>
    <property type="evidence" value="ECO:0007669"/>
    <property type="project" value="TreeGrafter"/>
</dbReference>
<feature type="domain" description="CusB-like barrel-sandwich hybrid" evidence="6">
    <location>
        <begin position="191"/>
        <end position="311"/>
    </location>
</feature>
<keyword evidence="10" id="KW-1185">Reference proteome</keyword>
<feature type="domain" description="CzcB-like C-terminal circularly permuted SH3-like" evidence="8">
    <location>
        <begin position="398"/>
        <end position="458"/>
    </location>
</feature>
<keyword evidence="4" id="KW-0406">Ion transport</keyword>
<dbReference type="InterPro" id="IPR058790">
    <property type="entry name" value="BSH_CusB"/>
</dbReference>
<feature type="domain" description="CusB-like beta-barrel" evidence="7">
    <location>
        <begin position="316"/>
        <end position="391"/>
    </location>
</feature>
<evidence type="ECO:0000313" key="10">
    <source>
        <dbReference type="Proteomes" id="UP001139311"/>
    </source>
</evidence>
<dbReference type="GO" id="GO:0046914">
    <property type="term" value="F:transition metal ion binding"/>
    <property type="evidence" value="ECO:0007669"/>
    <property type="project" value="TreeGrafter"/>
</dbReference>
<dbReference type="GO" id="GO:0022857">
    <property type="term" value="F:transmembrane transporter activity"/>
    <property type="evidence" value="ECO:0007669"/>
    <property type="project" value="InterPro"/>
</dbReference>
<dbReference type="GO" id="GO:0015679">
    <property type="term" value="P:plasma membrane copper ion transport"/>
    <property type="evidence" value="ECO:0007669"/>
    <property type="project" value="TreeGrafter"/>
</dbReference>
<dbReference type="Gene3D" id="2.40.30.170">
    <property type="match status" value="1"/>
</dbReference>
<dbReference type="NCBIfam" id="TIGR01730">
    <property type="entry name" value="RND_mfp"/>
    <property type="match status" value="1"/>
</dbReference>
<evidence type="ECO:0000259" key="8">
    <source>
        <dbReference type="Pfam" id="PF25975"/>
    </source>
</evidence>
<organism evidence="9 10">
    <name type="scientific">Roseicella aerolata</name>
    <dbReference type="NCBI Taxonomy" id="2883479"/>
    <lineage>
        <taxon>Bacteria</taxon>
        <taxon>Pseudomonadati</taxon>
        <taxon>Pseudomonadota</taxon>
        <taxon>Alphaproteobacteria</taxon>
        <taxon>Acetobacterales</taxon>
        <taxon>Roseomonadaceae</taxon>
        <taxon>Roseicella</taxon>
    </lineage>
</organism>
<dbReference type="InterPro" id="IPR006143">
    <property type="entry name" value="RND_pump_MFP"/>
</dbReference>
<dbReference type="PANTHER" id="PTHR30097">
    <property type="entry name" value="CATION EFFLUX SYSTEM PROTEIN CUSB"/>
    <property type="match status" value="1"/>
</dbReference>
<dbReference type="GO" id="GO:0016020">
    <property type="term" value="C:membrane"/>
    <property type="evidence" value="ECO:0007669"/>
    <property type="project" value="InterPro"/>
</dbReference>
<protein>
    <submittedName>
        <fullName evidence="9">Efflux RND transporter periplasmic adaptor subunit</fullName>
    </submittedName>
</protein>
<comment type="caution">
    <text evidence="9">The sequence shown here is derived from an EMBL/GenBank/DDBJ whole genome shotgun (WGS) entry which is preliminary data.</text>
</comment>
<dbReference type="Gene3D" id="2.40.420.20">
    <property type="match status" value="1"/>
</dbReference>
<dbReference type="InterPro" id="IPR058792">
    <property type="entry name" value="Beta-barrel_RND_2"/>
</dbReference>
<dbReference type="GO" id="GO:0030288">
    <property type="term" value="C:outer membrane-bounded periplasmic space"/>
    <property type="evidence" value="ECO:0007669"/>
    <property type="project" value="TreeGrafter"/>
</dbReference>
<evidence type="ECO:0000256" key="5">
    <source>
        <dbReference type="SAM" id="MobiDB-lite"/>
    </source>
</evidence>
<reference evidence="9" key="1">
    <citation type="submission" date="2021-10" db="EMBL/GenBank/DDBJ databases">
        <title>Roseicella aerolatum sp. nov., isolated from aerosols of e-waste dismantling site.</title>
        <authorList>
            <person name="Qin T."/>
        </authorList>
    </citation>
    <scope>NUCLEOTIDE SEQUENCE</scope>
    <source>
        <strain evidence="9">GB24</strain>
    </source>
</reference>
<dbReference type="FunFam" id="2.40.420.20:FF:000003">
    <property type="entry name" value="Cation efflux system protein cusB"/>
    <property type="match status" value="1"/>
</dbReference>
<evidence type="ECO:0000256" key="4">
    <source>
        <dbReference type="ARBA" id="ARBA00023065"/>
    </source>
</evidence>
<evidence type="ECO:0000256" key="1">
    <source>
        <dbReference type="ARBA" id="ARBA00009477"/>
    </source>
</evidence>
<evidence type="ECO:0000259" key="7">
    <source>
        <dbReference type="Pfam" id="PF25954"/>
    </source>
</evidence>
<keyword evidence="2" id="KW-0813">Transport</keyword>
<comment type="similarity">
    <text evidence="1">Belongs to the membrane fusion protein (MFP) (TC 8.A.1) family.</text>
</comment>
<feature type="compositionally biased region" description="Low complexity" evidence="5">
    <location>
        <begin position="94"/>
        <end position="106"/>
    </location>
</feature>
<evidence type="ECO:0000256" key="2">
    <source>
        <dbReference type="ARBA" id="ARBA00022448"/>
    </source>
</evidence>
<sequence length="482" mass="51664">MRRMVLAALIVPAAVGLGVGGYQAGRLGLVPGLGPAVASEQRQAGGPARPVSDRVLYYRHPDRPEYAAGPRRTQDGREFRAVYAGQDVEPEDPAAPATATAAAQPASGGPRRILYYRNPMGLPDTSPVPKKDSMGMDYIPVYEGEDQDGSTVRVAPGRIQATGVRSEPVARRELVRPVRAPGTIQLDERRVSVVALRTEAFVERVEDITTGDRVQRGQPLLRLYSPEVIAAGAQYISALGIPAGTSAVTADGARRRLENLGVPPQLLAEIERTRRIPQSFVWPAPRDGVVLERNVSDGMRMPAGEVLFRLADLSVIWALADLPERELGNIARGQRVEVRPRGLTGRSFTGRIDLIYPQLNPETRTARVRIELPNPEGALLPGMYVEAEIAAGGGGPVVAVPNSAVIDSGTRQVVILDRGEGRFEPKEVRLGRRGGGFVEIRDGVAEGDRVVVAANFLIDAESNLRAALRGLTAAAPAGEEGR</sequence>
<evidence type="ECO:0000256" key="3">
    <source>
        <dbReference type="ARBA" id="ARBA00022729"/>
    </source>
</evidence>
<dbReference type="RefSeq" id="WP_226609341.1">
    <property type="nucleotide sequence ID" value="NZ_JAJAQI010000022.1"/>
</dbReference>
<evidence type="ECO:0000313" key="9">
    <source>
        <dbReference type="EMBL" id="MCB4823085.1"/>
    </source>
</evidence>
<dbReference type="SUPFAM" id="SSF111369">
    <property type="entry name" value="HlyD-like secretion proteins"/>
    <property type="match status" value="1"/>
</dbReference>
<proteinExistence type="inferred from homology"/>
<dbReference type="Pfam" id="PF25954">
    <property type="entry name" value="Beta-barrel_RND_2"/>
    <property type="match status" value="1"/>
</dbReference>
<dbReference type="Proteomes" id="UP001139311">
    <property type="component" value="Unassembled WGS sequence"/>
</dbReference>
<dbReference type="InterPro" id="IPR058649">
    <property type="entry name" value="CzcB_C"/>
</dbReference>
<dbReference type="FunFam" id="2.40.30.170:FF:000010">
    <property type="entry name" value="Efflux RND transporter periplasmic adaptor subunit"/>
    <property type="match status" value="1"/>
</dbReference>
<accession>A0A9X1IHC0</accession>
<name>A0A9X1IHC0_9PROT</name>